<keyword evidence="2" id="KW-1185">Reference proteome</keyword>
<reference evidence="1 2" key="1">
    <citation type="submission" date="2020-08" db="EMBL/GenBank/DDBJ databases">
        <title>Genomic Encyclopedia of Type Strains, Phase III (KMG-III): the genomes of soil and plant-associated and newly described type strains.</title>
        <authorList>
            <person name="Whitman W."/>
        </authorList>
    </citation>
    <scope>NUCLEOTIDE SEQUENCE [LARGE SCALE GENOMIC DNA]</scope>
    <source>
        <strain evidence="1 2">CECT 7015</strain>
    </source>
</reference>
<name>A0A839ULY8_9HYPH</name>
<proteinExistence type="predicted"/>
<sequence length="75" mass="8575">MTDSKTTTDHKTIQRWAEERKGVPSKVAESGAVSCVLISVSGKKALRRFRGTTFSRFLTNESWLSFIRKRLPMEK</sequence>
<accession>A0A839ULY8</accession>
<gene>
    <name evidence="1" type="ORF">FHS21_006156</name>
</gene>
<protein>
    <submittedName>
        <fullName evidence="1">Uncharacterized protein</fullName>
    </submittedName>
</protein>
<dbReference type="AlphaFoldDB" id="A0A839ULY8"/>
<comment type="caution">
    <text evidence="1">The sequence shown here is derived from an EMBL/GenBank/DDBJ whole genome shotgun (WGS) entry which is preliminary data.</text>
</comment>
<dbReference type="EMBL" id="JACHXN010000039">
    <property type="protein sequence ID" value="MBB3149702.1"/>
    <property type="molecule type" value="Genomic_DNA"/>
</dbReference>
<evidence type="ECO:0000313" key="2">
    <source>
        <dbReference type="Proteomes" id="UP000554520"/>
    </source>
</evidence>
<evidence type="ECO:0000313" key="1">
    <source>
        <dbReference type="EMBL" id="MBB3149702.1"/>
    </source>
</evidence>
<dbReference type="Proteomes" id="UP000554520">
    <property type="component" value="Unassembled WGS sequence"/>
</dbReference>
<organism evidence="1 2">
    <name type="scientific">Phyllobacterium trifolii</name>
    <dbReference type="NCBI Taxonomy" id="300193"/>
    <lineage>
        <taxon>Bacteria</taxon>
        <taxon>Pseudomonadati</taxon>
        <taxon>Pseudomonadota</taxon>
        <taxon>Alphaproteobacteria</taxon>
        <taxon>Hyphomicrobiales</taxon>
        <taxon>Phyllobacteriaceae</taxon>
        <taxon>Phyllobacterium</taxon>
    </lineage>
</organism>